<accession>A0ABP8N7R2</accession>
<sequence>MKDGGNLAMHAMIDGYHKAGWQVHLLSMNTTRHRVRSELLNKVFAHLQGFSWVDMDNEVTMGGVLKNFFFSTEPEHVQRFHTEEFETKLVEVLKDFRPDAVQIESVYLTTYLPAIHKHSSAVTVLRVHNVEYQIWQGMAGKTKNVLKKYYFNSLAERVRNYERKAWKDYDLLLAITEKDAQLIHRLEDVARVIMAPFTIEADKVRPPVQEEQWAGYHIGAMDWMPNKDGMRWFLHKVWPKVHKAAPGFRFYFAGRHMGTEFLETKLNGVKCEGEVEDADAFIADKKILIVPLLSGGGIRVKILEAMAQGKIVISTSKGIKGIEARSEEHYLRANSPEHFAKWIKWCMENKDAARKISENARALVLEKYERGKVMSIITEEVDYLVKIRKHH</sequence>
<dbReference type="PANTHER" id="PTHR12526">
    <property type="entry name" value="GLYCOSYLTRANSFERASE"/>
    <property type="match status" value="1"/>
</dbReference>
<protein>
    <recommendedName>
        <fullName evidence="3">Glycosyltransferase</fullName>
    </recommendedName>
</protein>
<organism evidence="1 2">
    <name type="scientific">Nemorincola caseinilytica</name>
    <dbReference type="NCBI Taxonomy" id="2054315"/>
    <lineage>
        <taxon>Bacteria</taxon>
        <taxon>Pseudomonadati</taxon>
        <taxon>Bacteroidota</taxon>
        <taxon>Chitinophagia</taxon>
        <taxon>Chitinophagales</taxon>
        <taxon>Chitinophagaceae</taxon>
        <taxon>Nemorincola</taxon>
    </lineage>
</organism>
<proteinExistence type="predicted"/>
<name>A0ABP8N7R2_9BACT</name>
<comment type="caution">
    <text evidence="1">The sequence shown here is derived from an EMBL/GenBank/DDBJ whole genome shotgun (WGS) entry which is preliminary data.</text>
</comment>
<dbReference type="Pfam" id="PF13692">
    <property type="entry name" value="Glyco_trans_1_4"/>
    <property type="match status" value="1"/>
</dbReference>
<dbReference type="SUPFAM" id="SSF53756">
    <property type="entry name" value="UDP-Glycosyltransferase/glycogen phosphorylase"/>
    <property type="match status" value="1"/>
</dbReference>
<dbReference type="Proteomes" id="UP001500067">
    <property type="component" value="Unassembled WGS sequence"/>
</dbReference>
<evidence type="ECO:0008006" key="3">
    <source>
        <dbReference type="Google" id="ProtNLM"/>
    </source>
</evidence>
<keyword evidence="2" id="KW-1185">Reference proteome</keyword>
<evidence type="ECO:0000313" key="2">
    <source>
        <dbReference type="Proteomes" id="UP001500067"/>
    </source>
</evidence>
<gene>
    <name evidence="1" type="ORF">GCM10023093_03620</name>
</gene>
<evidence type="ECO:0000313" key="1">
    <source>
        <dbReference type="EMBL" id="GAA4460626.1"/>
    </source>
</evidence>
<dbReference type="EMBL" id="BAABFA010000004">
    <property type="protein sequence ID" value="GAA4460626.1"/>
    <property type="molecule type" value="Genomic_DNA"/>
</dbReference>
<reference evidence="2" key="1">
    <citation type="journal article" date="2019" name="Int. J. Syst. Evol. Microbiol.">
        <title>The Global Catalogue of Microorganisms (GCM) 10K type strain sequencing project: providing services to taxonomists for standard genome sequencing and annotation.</title>
        <authorList>
            <consortium name="The Broad Institute Genomics Platform"/>
            <consortium name="The Broad Institute Genome Sequencing Center for Infectious Disease"/>
            <person name="Wu L."/>
            <person name="Ma J."/>
        </authorList>
    </citation>
    <scope>NUCLEOTIDE SEQUENCE [LARGE SCALE GENOMIC DNA]</scope>
    <source>
        <strain evidence="2">JCM 32105</strain>
    </source>
</reference>
<dbReference type="Gene3D" id="3.40.50.2000">
    <property type="entry name" value="Glycogen Phosphorylase B"/>
    <property type="match status" value="2"/>
</dbReference>